<keyword evidence="2" id="KW-1185">Reference proteome</keyword>
<gene>
    <name evidence="1" type="ORF">EVAR_73482_1</name>
</gene>
<reference evidence="1 2" key="1">
    <citation type="journal article" date="2019" name="Commun. Biol.">
        <title>The bagworm genome reveals a unique fibroin gene that provides high tensile strength.</title>
        <authorList>
            <person name="Kono N."/>
            <person name="Nakamura H."/>
            <person name="Ohtoshi R."/>
            <person name="Tomita M."/>
            <person name="Numata K."/>
            <person name="Arakawa K."/>
        </authorList>
    </citation>
    <scope>NUCLEOTIDE SEQUENCE [LARGE SCALE GENOMIC DNA]</scope>
</reference>
<name>A0A4C1TDX9_EUMVA</name>
<organism evidence="1 2">
    <name type="scientific">Eumeta variegata</name>
    <name type="common">Bagworm moth</name>
    <name type="synonym">Eumeta japonica</name>
    <dbReference type="NCBI Taxonomy" id="151549"/>
    <lineage>
        <taxon>Eukaryota</taxon>
        <taxon>Metazoa</taxon>
        <taxon>Ecdysozoa</taxon>
        <taxon>Arthropoda</taxon>
        <taxon>Hexapoda</taxon>
        <taxon>Insecta</taxon>
        <taxon>Pterygota</taxon>
        <taxon>Neoptera</taxon>
        <taxon>Endopterygota</taxon>
        <taxon>Lepidoptera</taxon>
        <taxon>Glossata</taxon>
        <taxon>Ditrysia</taxon>
        <taxon>Tineoidea</taxon>
        <taxon>Psychidae</taxon>
        <taxon>Oiketicinae</taxon>
        <taxon>Eumeta</taxon>
    </lineage>
</organism>
<dbReference type="AlphaFoldDB" id="A0A4C1TDX9"/>
<dbReference type="EMBL" id="BGZK01005133">
    <property type="protein sequence ID" value="GBP12672.1"/>
    <property type="molecule type" value="Genomic_DNA"/>
</dbReference>
<evidence type="ECO:0000313" key="1">
    <source>
        <dbReference type="EMBL" id="GBP12672.1"/>
    </source>
</evidence>
<accession>A0A4C1TDX9</accession>
<comment type="caution">
    <text evidence="1">The sequence shown here is derived from an EMBL/GenBank/DDBJ whole genome shotgun (WGS) entry which is preliminary data.</text>
</comment>
<evidence type="ECO:0000313" key="2">
    <source>
        <dbReference type="Proteomes" id="UP000299102"/>
    </source>
</evidence>
<dbReference type="Proteomes" id="UP000299102">
    <property type="component" value="Unassembled WGS sequence"/>
</dbReference>
<protein>
    <submittedName>
        <fullName evidence="1">Uncharacterized protein</fullName>
    </submittedName>
</protein>
<sequence length="181" mass="20001">MDMDPSLDMDLMSSGMVDSLDLFKDEDALTIIKEMISPDDIDQLPDDLLSSLDCPMDGVQGSIKREDLDSEMQIKQESITPIYLSPERSEMQSPTYKPIITTDPLMGSSFNPVPHMSSASSTPTIIPTAAPLQQKIMQINRQHMPQQQQILSNTMQSMDTTDGINGMGNIIIHARNSSTPN</sequence>
<proteinExistence type="predicted"/>